<dbReference type="EC" id="2.5.1.15" evidence="4"/>
<comment type="pathway">
    <text evidence="3">Cofactor biosynthesis; tetrahydrofolate biosynthesis; 7,8-dihydrofolate from 2-amino-4-hydroxy-6-hydroxymethyl-7,8-dihydropteridine diphosphate and 4-aminobenzoate: step 1/2.</text>
</comment>
<comment type="caution">
    <text evidence="10">The sequence shown here is derived from an EMBL/GenBank/DDBJ whole genome shotgun (WGS) entry which is preliminary data.</text>
</comment>
<dbReference type="PROSITE" id="PS50972">
    <property type="entry name" value="PTERIN_BINDING"/>
    <property type="match status" value="1"/>
</dbReference>
<keyword evidence="11" id="KW-1185">Reference proteome</keyword>
<dbReference type="InterPro" id="IPR045031">
    <property type="entry name" value="DHP_synth-like"/>
</dbReference>
<gene>
    <name evidence="10" type="primary">folP</name>
    <name evidence="10" type="ORF">NG821_06205</name>
</gene>
<organism evidence="10 11">
    <name type="scientific">Segatella cerevisiae</name>
    <dbReference type="NCBI Taxonomy" id="2053716"/>
    <lineage>
        <taxon>Bacteria</taxon>
        <taxon>Pseudomonadati</taxon>
        <taxon>Bacteroidota</taxon>
        <taxon>Bacteroidia</taxon>
        <taxon>Bacteroidales</taxon>
        <taxon>Prevotellaceae</taxon>
        <taxon>Segatella</taxon>
    </lineage>
</organism>
<keyword evidence="6" id="KW-0479">Metal-binding</keyword>
<dbReference type="NCBIfam" id="TIGR01496">
    <property type="entry name" value="DHPS"/>
    <property type="match status" value="1"/>
</dbReference>
<comment type="catalytic activity">
    <reaction evidence="1">
        <text>(7,8-dihydropterin-6-yl)methyl diphosphate + 4-aminobenzoate = 7,8-dihydropteroate + diphosphate</text>
        <dbReference type="Rhea" id="RHEA:19949"/>
        <dbReference type="ChEBI" id="CHEBI:17836"/>
        <dbReference type="ChEBI" id="CHEBI:17839"/>
        <dbReference type="ChEBI" id="CHEBI:33019"/>
        <dbReference type="ChEBI" id="CHEBI:72950"/>
        <dbReference type="EC" id="2.5.1.15"/>
    </reaction>
</comment>
<evidence type="ECO:0000256" key="1">
    <source>
        <dbReference type="ARBA" id="ARBA00000012"/>
    </source>
</evidence>
<keyword evidence="8" id="KW-0289">Folate biosynthesis</keyword>
<accession>A0ABT1BX76</accession>
<dbReference type="PANTHER" id="PTHR20941:SF1">
    <property type="entry name" value="FOLIC ACID SYNTHESIS PROTEIN FOL1"/>
    <property type="match status" value="1"/>
</dbReference>
<dbReference type="Gene3D" id="3.20.20.20">
    <property type="entry name" value="Dihydropteroate synthase-like"/>
    <property type="match status" value="1"/>
</dbReference>
<evidence type="ECO:0000256" key="7">
    <source>
        <dbReference type="ARBA" id="ARBA00022842"/>
    </source>
</evidence>
<sequence>MKKTNFTLNVRGRLVDLSTPQVMGIINVTPDSFYVGSRKQTEKEIAQRSLQIIDEGGSMIDVGAFSTRPGATVVSEEEESRRLKEAMAVIRRELPDAIVSVDTYRPIVARRCIEDWGADIINDVSEGGLTGIVNTPIHEEERMFDVVGDLKVPYILMSVKSNLHDMLVAFAAEVQELRDVGARDIILDPGYGFGKTLEDNYRLSGEAEKLEVLHLPVLVGVSRKSMIYKLVGGDPTTALNGTTVLNTIALMKGASILRVHDVKPAVEAVKIVEEMKQS</sequence>
<evidence type="ECO:0000313" key="11">
    <source>
        <dbReference type="Proteomes" id="UP001204015"/>
    </source>
</evidence>
<proteinExistence type="predicted"/>
<evidence type="ECO:0000313" key="10">
    <source>
        <dbReference type="EMBL" id="MCO6025435.1"/>
    </source>
</evidence>
<evidence type="ECO:0000259" key="9">
    <source>
        <dbReference type="PROSITE" id="PS50972"/>
    </source>
</evidence>
<dbReference type="InterPro" id="IPR000489">
    <property type="entry name" value="Pterin-binding_dom"/>
</dbReference>
<reference evidence="10 11" key="1">
    <citation type="submission" date="2022-06" db="EMBL/GenBank/DDBJ databases">
        <title>A taxonomic note on the genus Prevotella: Description of four novel genera and emended description of the genera Hallella and Xylanibacter.</title>
        <authorList>
            <person name="Hitch T.C.A."/>
        </authorList>
    </citation>
    <scope>NUCLEOTIDE SEQUENCE [LARGE SCALE GENOMIC DNA]</scope>
    <source>
        <strain evidence="10 11">DSM 100619</strain>
    </source>
</reference>
<dbReference type="Pfam" id="PF00809">
    <property type="entry name" value="Pterin_bind"/>
    <property type="match status" value="1"/>
</dbReference>
<dbReference type="SUPFAM" id="SSF51717">
    <property type="entry name" value="Dihydropteroate synthetase-like"/>
    <property type="match status" value="1"/>
</dbReference>
<dbReference type="EMBL" id="JAMXLY010000018">
    <property type="protein sequence ID" value="MCO6025435.1"/>
    <property type="molecule type" value="Genomic_DNA"/>
</dbReference>
<dbReference type="InterPro" id="IPR011005">
    <property type="entry name" value="Dihydropteroate_synth-like_sf"/>
</dbReference>
<evidence type="ECO:0000256" key="2">
    <source>
        <dbReference type="ARBA" id="ARBA00001946"/>
    </source>
</evidence>
<protein>
    <recommendedName>
        <fullName evidence="4">dihydropteroate synthase</fullName>
        <ecNumber evidence="4">2.5.1.15</ecNumber>
    </recommendedName>
</protein>
<keyword evidence="7" id="KW-0460">Magnesium</keyword>
<dbReference type="InterPro" id="IPR006390">
    <property type="entry name" value="DHP_synth_dom"/>
</dbReference>
<dbReference type="Proteomes" id="UP001204015">
    <property type="component" value="Unassembled WGS sequence"/>
</dbReference>
<name>A0ABT1BX76_9BACT</name>
<feature type="domain" description="Pterin-binding" evidence="9">
    <location>
        <begin position="20"/>
        <end position="270"/>
    </location>
</feature>
<keyword evidence="5 10" id="KW-0808">Transferase</keyword>
<dbReference type="PANTHER" id="PTHR20941">
    <property type="entry name" value="FOLATE SYNTHESIS PROTEINS"/>
    <property type="match status" value="1"/>
</dbReference>
<evidence type="ECO:0000256" key="6">
    <source>
        <dbReference type="ARBA" id="ARBA00022723"/>
    </source>
</evidence>
<comment type="cofactor">
    <cofactor evidence="2">
        <name>Mg(2+)</name>
        <dbReference type="ChEBI" id="CHEBI:18420"/>
    </cofactor>
</comment>
<evidence type="ECO:0000256" key="8">
    <source>
        <dbReference type="ARBA" id="ARBA00022909"/>
    </source>
</evidence>
<evidence type="ECO:0000256" key="3">
    <source>
        <dbReference type="ARBA" id="ARBA00004763"/>
    </source>
</evidence>
<evidence type="ECO:0000256" key="5">
    <source>
        <dbReference type="ARBA" id="ARBA00022679"/>
    </source>
</evidence>
<evidence type="ECO:0000256" key="4">
    <source>
        <dbReference type="ARBA" id="ARBA00012458"/>
    </source>
</evidence>
<dbReference type="GO" id="GO:0004156">
    <property type="term" value="F:dihydropteroate synthase activity"/>
    <property type="evidence" value="ECO:0007669"/>
    <property type="project" value="UniProtKB-EC"/>
</dbReference>
<dbReference type="RefSeq" id="WP_252760793.1">
    <property type="nucleotide sequence ID" value="NZ_JAMXLY010000018.1"/>
</dbReference>